<evidence type="ECO:0000313" key="2">
    <source>
        <dbReference type="WBParaSite" id="Hba_11552"/>
    </source>
</evidence>
<keyword evidence="1" id="KW-1185">Reference proteome</keyword>
<sequence length="126" mass="14810">MALLYIHLILKHRLVIQMLSYVVYILIQYYASDLEMTIEAETTEKGMLENGERKKMMTIAGVKNDTDKKKMTKTMIVIENIGNETRTQEEAKKNINPYRRRCPVSTNKYPIECLKKLYICHYSLLT</sequence>
<reference evidence="2" key="1">
    <citation type="submission" date="2016-11" db="UniProtKB">
        <authorList>
            <consortium name="WormBaseParasite"/>
        </authorList>
    </citation>
    <scope>IDENTIFICATION</scope>
</reference>
<dbReference type="Proteomes" id="UP000095283">
    <property type="component" value="Unplaced"/>
</dbReference>
<organism evidence="1 2">
    <name type="scientific">Heterorhabditis bacteriophora</name>
    <name type="common">Entomopathogenic nematode worm</name>
    <dbReference type="NCBI Taxonomy" id="37862"/>
    <lineage>
        <taxon>Eukaryota</taxon>
        <taxon>Metazoa</taxon>
        <taxon>Ecdysozoa</taxon>
        <taxon>Nematoda</taxon>
        <taxon>Chromadorea</taxon>
        <taxon>Rhabditida</taxon>
        <taxon>Rhabditina</taxon>
        <taxon>Rhabditomorpha</taxon>
        <taxon>Strongyloidea</taxon>
        <taxon>Heterorhabditidae</taxon>
        <taxon>Heterorhabditis</taxon>
    </lineage>
</organism>
<name>A0A1I7X286_HETBA</name>
<dbReference type="AlphaFoldDB" id="A0A1I7X286"/>
<protein>
    <submittedName>
        <fullName evidence="2">Uncharacterized protein</fullName>
    </submittedName>
</protein>
<proteinExistence type="predicted"/>
<evidence type="ECO:0000313" key="1">
    <source>
        <dbReference type="Proteomes" id="UP000095283"/>
    </source>
</evidence>
<dbReference type="WBParaSite" id="Hba_11552">
    <property type="protein sequence ID" value="Hba_11552"/>
    <property type="gene ID" value="Hba_11552"/>
</dbReference>
<accession>A0A1I7X286</accession>